<reference evidence="10" key="1">
    <citation type="submission" date="2009-09" db="EMBL/GenBank/DDBJ databases">
        <title>The complete chromosome of Sebaldella termitidis ATCC 33386.</title>
        <authorList>
            <consortium name="US DOE Joint Genome Institute (JGI-PGF)"/>
            <person name="Lucas S."/>
            <person name="Copeland A."/>
            <person name="Lapidus A."/>
            <person name="Glavina del Rio T."/>
            <person name="Dalin E."/>
            <person name="Tice H."/>
            <person name="Bruce D."/>
            <person name="Goodwin L."/>
            <person name="Pitluck S."/>
            <person name="Kyrpides N."/>
            <person name="Mavromatis K."/>
            <person name="Ivanova N."/>
            <person name="Mikhailova N."/>
            <person name="Sims D."/>
            <person name="Meincke L."/>
            <person name="Brettin T."/>
            <person name="Detter J.C."/>
            <person name="Han C."/>
            <person name="Larimer F."/>
            <person name="Land M."/>
            <person name="Hauser L."/>
            <person name="Markowitz V."/>
            <person name="Cheng J.F."/>
            <person name="Hugenholtz P."/>
            <person name="Woyke T."/>
            <person name="Wu D."/>
            <person name="Eisen J.A."/>
        </authorList>
    </citation>
    <scope>NUCLEOTIDE SEQUENCE [LARGE SCALE GENOMIC DNA]</scope>
    <source>
        <strain evidence="10">ATCC 33386 / NCTC 11300</strain>
    </source>
</reference>
<dbReference type="CDD" id="cd06354">
    <property type="entry name" value="PBP1_PrnA-like"/>
    <property type="match status" value="1"/>
</dbReference>
<reference evidence="9 10" key="2">
    <citation type="journal article" date="2010" name="Stand. Genomic Sci.">
        <title>Complete genome sequence of Sebaldella termitidis type strain (NCTC 11300).</title>
        <authorList>
            <person name="Harmon-Smith M."/>
            <person name="Celia L."/>
            <person name="Chertkov O."/>
            <person name="Lapidus A."/>
            <person name="Copeland A."/>
            <person name="Glavina Del Rio T."/>
            <person name="Nolan M."/>
            <person name="Lucas S."/>
            <person name="Tice H."/>
            <person name="Cheng J.F."/>
            <person name="Han C."/>
            <person name="Detter J.C."/>
            <person name="Bruce D."/>
            <person name="Goodwin L."/>
            <person name="Pitluck S."/>
            <person name="Pati A."/>
            <person name="Liolios K."/>
            <person name="Ivanova N."/>
            <person name="Mavromatis K."/>
            <person name="Mikhailova N."/>
            <person name="Chen A."/>
            <person name="Palaniappan K."/>
            <person name="Land M."/>
            <person name="Hauser L."/>
            <person name="Chang Y.J."/>
            <person name="Jeffries C.D."/>
            <person name="Brettin T."/>
            <person name="Goker M."/>
            <person name="Beck B."/>
            <person name="Bristow J."/>
            <person name="Eisen J.A."/>
            <person name="Markowitz V."/>
            <person name="Hugenholtz P."/>
            <person name="Kyrpides N.C."/>
            <person name="Klenk H.P."/>
            <person name="Chen F."/>
        </authorList>
    </citation>
    <scope>NUCLEOTIDE SEQUENCE [LARGE SCALE GENOMIC DNA]</scope>
    <source>
        <strain evidence="10">ATCC 33386 / NCTC 11300</strain>
    </source>
</reference>
<feature type="signal peptide" evidence="7">
    <location>
        <begin position="1"/>
        <end position="19"/>
    </location>
</feature>
<dbReference type="PANTHER" id="PTHR34296">
    <property type="entry name" value="TRANSCRIPTIONAL ACTIVATOR PROTEIN MED"/>
    <property type="match status" value="1"/>
</dbReference>
<protein>
    <submittedName>
        <fullName evidence="9">Basic membrane lipoprotein</fullName>
    </submittedName>
</protein>
<dbReference type="InterPro" id="IPR003760">
    <property type="entry name" value="PnrA-like"/>
</dbReference>
<organism evidence="9 10">
    <name type="scientific">Sebaldella termitidis (strain ATCC 33386 / NCTC 11300)</name>
    <dbReference type="NCBI Taxonomy" id="526218"/>
    <lineage>
        <taxon>Bacteria</taxon>
        <taxon>Fusobacteriati</taxon>
        <taxon>Fusobacteriota</taxon>
        <taxon>Fusobacteriia</taxon>
        <taxon>Fusobacteriales</taxon>
        <taxon>Leptotrichiaceae</taxon>
        <taxon>Sebaldella</taxon>
    </lineage>
</organism>
<evidence type="ECO:0000256" key="2">
    <source>
        <dbReference type="ARBA" id="ARBA00008610"/>
    </source>
</evidence>
<gene>
    <name evidence="9" type="ordered locus">Sterm_1773</name>
</gene>
<comment type="similarity">
    <text evidence="2">Belongs to the BMP lipoprotein family.</text>
</comment>
<evidence type="ECO:0000313" key="10">
    <source>
        <dbReference type="Proteomes" id="UP000000845"/>
    </source>
</evidence>
<keyword evidence="10" id="KW-1185">Reference proteome</keyword>
<dbReference type="SUPFAM" id="SSF53822">
    <property type="entry name" value="Periplasmic binding protein-like I"/>
    <property type="match status" value="1"/>
</dbReference>
<feature type="domain" description="ABC transporter substrate-binding protein PnrA-like" evidence="8">
    <location>
        <begin position="46"/>
        <end position="344"/>
    </location>
</feature>
<dbReference type="PANTHER" id="PTHR34296:SF2">
    <property type="entry name" value="ABC TRANSPORTER GUANOSINE-BINDING PROTEIN NUPN"/>
    <property type="match status" value="1"/>
</dbReference>
<dbReference type="Gene3D" id="3.40.50.2300">
    <property type="match status" value="2"/>
</dbReference>
<dbReference type="PROSITE" id="PS51257">
    <property type="entry name" value="PROKAR_LIPOPROTEIN"/>
    <property type="match status" value="1"/>
</dbReference>
<dbReference type="eggNOG" id="COG1744">
    <property type="taxonomic scope" value="Bacteria"/>
</dbReference>
<dbReference type="EMBL" id="CP001739">
    <property type="protein sequence ID" value="ACZ08631.1"/>
    <property type="molecule type" value="Genomic_DNA"/>
</dbReference>
<dbReference type="InterPro" id="IPR028082">
    <property type="entry name" value="Peripla_BP_I"/>
</dbReference>
<feature type="chain" id="PRO_5003019715" evidence="7">
    <location>
        <begin position="20"/>
        <end position="346"/>
    </location>
</feature>
<evidence type="ECO:0000256" key="1">
    <source>
        <dbReference type="ARBA" id="ARBA00004193"/>
    </source>
</evidence>
<evidence type="ECO:0000256" key="7">
    <source>
        <dbReference type="SAM" id="SignalP"/>
    </source>
</evidence>
<dbReference type="RefSeq" id="WP_012861227.1">
    <property type="nucleotide sequence ID" value="NC_013517.1"/>
</dbReference>
<sequence length="346" mass="37219">MKKILLVLTLSLLFLVSCGKKTEEAPADGTAETKTETAAPASDMKVAIVYSTGGLGDDSFNDAAKRGLEEAKAKLGITYDEYEPKDPSAEAENQLRTYAESGQYSLIIATGFSMKDALLIVAKEFPDQKFAIIDERIEGQPNVASLSFKEHEGSFLAGALAAMMSKSDVIGYVGGAESPLIQKFEVGYVQGAKYVKPDIKVIVVYVGGTNAFNDPTSAKARTEAIISQGADVIYHAAGASGKGVFQAAKEKGVYAIGVDSNQDGLAEGIILTSMLKRVDTAVFNIINETKDDKFEGKIYEYGMKEGGVGLTDFKFTREKIGEENIKKLEEIQKKIADGEIEIKSTR</sequence>
<evidence type="ECO:0000256" key="6">
    <source>
        <dbReference type="ARBA" id="ARBA00023288"/>
    </source>
</evidence>
<keyword evidence="3" id="KW-1003">Cell membrane</keyword>
<comment type="subcellular location">
    <subcellularLocation>
        <location evidence="1">Cell membrane</location>
        <topology evidence="1">Lipid-anchor</topology>
    </subcellularLocation>
</comment>
<dbReference type="GO" id="GO:0005886">
    <property type="term" value="C:plasma membrane"/>
    <property type="evidence" value="ECO:0007669"/>
    <property type="project" value="UniProtKB-SubCell"/>
</dbReference>
<keyword evidence="4 7" id="KW-0732">Signal</keyword>
<dbReference type="STRING" id="526218.Sterm_1773"/>
<evidence type="ECO:0000256" key="5">
    <source>
        <dbReference type="ARBA" id="ARBA00023136"/>
    </source>
</evidence>
<dbReference type="Proteomes" id="UP000000845">
    <property type="component" value="Chromosome"/>
</dbReference>
<evidence type="ECO:0000256" key="3">
    <source>
        <dbReference type="ARBA" id="ARBA00022475"/>
    </source>
</evidence>
<evidence type="ECO:0000313" key="9">
    <source>
        <dbReference type="EMBL" id="ACZ08631.1"/>
    </source>
</evidence>
<keyword evidence="6 9" id="KW-0449">Lipoprotein</keyword>
<name>D1AIP7_SEBTE</name>
<dbReference type="Pfam" id="PF02608">
    <property type="entry name" value="Bmp"/>
    <property type="match status" value="1"/>
</dbReference>
<proteinExistence type="inferred from homology"/>
<evidence type="ECO:0000256" key="4">
    <source>
        <dbReference type="ARBA" id="ARBA00022729"/>
    </source>
</evidence>
<dbReference type="InterPro" id="IPR050957">
    <property type="entry name" value="BMP_lipoprotein"/>
</dbReference>
<dbReference type="AlphaFoldDB" id="D1AIP7"/>
<keyword evidence="5" id="KW-0472">Membrane</keyword>
<dbReference type="KEGG" id="str:Sterm_1773"/>
<accession>D1AIP7</accession>
<dbReference type="HOGENOM" id="CLU_038813_0_0_0"/>
<evidence type="ECO:0000259" key="8">
    <source>
        <dbReference type="Pfam" id="PF02608"/>
    </source>
</evidence>